<dbReference type="PANTHER" id="PTHR42751:SF3">
    <property type="entry name" value="SODIUM_GLUTAMATE SYMPORTER"/>
    <property type="match status" value="1"/>
</dbReference>
<feature type="domain" description="RCK C-terminal" evidence="9">
    <location>
        <begin position="677"/>
        <end position="761"/>
    </location>
</feature>
<evidence type="ECO:0000256" key="8">
    <source>
        <dbReference type="SAM" id="Phobius"/>
    </source>
</evidence>
<comment type="subcellular location">
    <subcellularLocation>
        <location evidence="1">Membrane</location>
        <topology evidence="1">Multi-pass membrane protein</topology>
    </subcellularLocation>
</comment>
<dbReference type="Pfam" id="PF00999">
    <property type="entry name" value="Na_H_Exchanger"/>
    <property type="match status" value="1"/>
</dbReference>
<dbReference type="Gene3D" id="1.20.1530.20">
    <property type="match status" value="1"/>
</dbReference>
<evidence type="ECO:0000313" key="11">
    <source>
        <dbReference type="Proteomes" id="UP000217265"/>
    </source>
</evidence>
<dbReference type="Gene3D" id="3.30.70.1450">
    <property type="entry name" value="Regulator of K+ conductance, C-terminal domain"/>
    <property type="match status" value="2"/>
</dbReference>
<evidence type="ECO:0000256" key="2">
    <source>
        <dbReference type="ARBA" id="ARBA00005551"/>
    </source>
</evidence>
<feature type="transmembrane region" description="Helical" evidence="8">
    <location>
        <begin position="334"/>
        <end position="353"/>
    </location>
</feature>
<feature type="transmembrane region" description="Helical" evidence="8">
    <location>
        <begin position="120"/>
        <end position="139"/>
    </location>
</feature>
<dbReference type="InterPro" id="IPR006037">
    <property type="entry name" value="RCK_C"/>
</dbReference>
<evidence type="ECO:0000313" key="10">
    <source>
        <dbReference type="EMBL" id="ATC65115.1"/>
    </source>
</evidence>
<dbReference type="SUPFAM" id="SSF116726">
    <property type="entry name" value="TrkA C-terminal domain-like"/>
    <property type="match status" value="2"/>
</dbReference>
<feature type="transmembrane region" description="Helical" evidence="8">
    <location>
        <begin position="271"/>
        <end position="290"/>
    </location>
</feature>
<feature type="transmembrane region" description="Helical" evidence="8">
    <location>
        <begin position="151"/>
        <end position="170"/>
    </location>
</feature>
<name>A0A290Q8T0_9BACT</name>
<evidence type="ECO:0000256" key="3">
    <source>
        <dbReference type="ARBA" id="ARBA00022448"/>
    </source>
</evidence>
<dbReference type="Proteomes" id="UP000217265">
    <property type="component" value="Chromosome"/>
</dbReference>
<dbReference type="PROSITE" id="PS51202">
    <property type="entry name" value="RCK_C"/>
    <property type="match status" value="2"/>
</dbReference>
<dbReference type="RefSeq" id="WP_096056746.1">
    <property type="nucleotide sequence ID" value="NZ_CP023344.1"/>
</dbReference>
<organism evidence="10 11">
    <name type="scientific">Nibricoccus aquaticus</name>
    <dbReference type="NCBI Taxonomy" id="2576891"/>
    <lineage>
        <taxon>Bacteria</taxon>
        <taxon>Pseudomonadati</taxon>
        <taxon>Verrucomicrobiota</taxon>
        <taxon>Opitutia</taxon>
        <taxon>Opitutales</taxon>
        <taxon>Opitutaceae</taxon>
        <taxon>Nibricoccus</taxon>
    </lineage>
</organism>
<dbReference type="InterPro" id="IPR036721">
    <property type="entry name" value="RCK_C_sf"/>
</dbReference>
<reference evidence="10 11" key="1">
    <citation type="submission" date="2017-09" db="EMBL/GenBank/DDBJ databases">
        <title>Complete genome sequence of Verrucomicrobial strain HZ-65, isolated from freshwater.</title>
        <authorList>
            <person name="Choi A."/>
        </authorList>
    </citation>
    <scope>NUCLEOTIDE SEQUENCE [LARGE SCALE GENOMIC DNA]</scope>
    <source>
        <strain evidence="10 11">HZ-65</strain>
    </source>
</reference>
<feature type="transmembrane region" description="Helical" evidence="8">
    <location>
        <begin position="88"/>
        <end position="114"/>
    </location>
</feature>
<dbReference type="AlphaFoldDB" id="A0A290Q8T0"/>
<feature type="transmembrane region" description="Helical" evidence="8">
    <location>
        <begin position="469"/>
        <end position="495"/>
    </location>
</feature>
<evidence type="ECO:0000259" key="9">
    <source>
        <dbReference type="PROSITE" id="PS51202"/>
    </source>
</evidence>
<dbReference type="InterPro" id="IPR038770">
    <property type="entry name" value="Na+/solute_symporter_sf"/>
</dbReference>
<evidence type="ECO:0000256" key="4">
    <source>
        <dbReference type="ARBA" id="ARBA00022538"/>
    </source>
</evidence>
<protein>
    <submittedName>
        <fullName evidence="10">Sodium:proton exchanger</fullName>
    </submittedName>
</protein>
<evidence type="ECO:0000256" key="1">
    <source>
        <dbReference type="ARBA" id="ARBA00004141"/>
    </source>
</evidence>
<keyword evidence="4" id="KW-0406">Ion transport</keyword>
<dbReference type="GO" id="GO:0008324">
    <property type="term" value="F:monoatomic cation transmembrane transporter activity"/>
    <property type="evidence" value="ECO:0007669"/>
    <property type="project" value="InterPro"/>
</dbReference>
<sequence length="762" mass="81871">MEHGINFIQDFAVVLLVAGAVGWFCQRVGLSVVVGYLVAGVLVGPFTPPFSLVKEGGSIETLAQVGLVFLMFSIGLKLSVRRLRRLGFLLLAGVFASAAVVYCLTRAGGLMLGWSGTESLFLAAMLMVSSSSIIGKILHDTGCTHEKAGQLAMGVSVLEDVVAVVMLTLLNSLVQFGGVGQGVDLGQTLGMFGAFVVLAGIGGLLIVPWLLKKLSISAGEELQTVTLAGLLFGLALIAQKAGYSLALGAFLLGTIVAETPHRTQVERTFEGMREVFTAVFFVAIGMQIDVRLVGEWWWLIVGVAAFTVVVRALATTIGLSLIGTSVKDSMQVGLMATPIGEFSFIIAQLGVAAKVVPERFYPMAVGVSLLTTLGAPSLTKHSEKISVWALSRRPGWLRAWHGYYYTWIERLRARQKRNMLWQLSKKRLIQISVEVLLVTGLLVFSEPLFAMVESWLGHNWLFPHGPTVLFVAGMTLVVLAPLVAIWRNISALCLLYAQVSVSGHPQARKMAPVVEWAFRAVAGAALALWIFSLLPAGVGMKWLLLASVLLAGVGILILRRRLVYWHSELEVELQGALAGAGSAAMETNAPWLNPHREWKLSVSDCVLPDLADCTGKRISELALRPQFGATIVGIDRQGCLIPLPGPETVLYPRDKVLLIGTAEQMAAGKAFLQRVTGNPSGSEFEDVRMETILVPTGSPGAGKDLRTLIPSQGNHVQIAGIRRGETRVLNPAGDEVVGAGDELLVLGTPDQIHGFREWLEAV</sequence>
<dbReference type="KEGG" id="vbh:CMV30_14775"/>
<dbReference type="GO" id="GO:1902600">
    <property type="term" value="P:proton transmembrane transport"/>
    <property type="evidence" value="ECO:0007669"/>
    <property type="project" value="InterPro"/>
</dbReference>
<dbReference type="GO" id="GO:0016020">
    <property type="term" value="C:membrane"/>
    <property type="evidence" value="ECO:0007669"/>
    <property type="project" value="UniProtKB-SubCell"/>
</dbReference>
<dbReference type="PANTHER" id="PTHR42751">
    <property type="entry name" value="SODIUM/HYDROGEN EXCHANGER FAMILY/TRKA DOMAIN PROTEIN"/>
    <property type="match status" value="1"/>
</dbReference>
<evidence type="ECO:0000256" key="6">
    <source>
        <dbReference type="ARBA" id="ARBA00022989"/>
    </source>
</evidence>
<feature type="transmembrane region" description="Helical" evidence="8">
    <location>
        <begin position="428"/>
        <end position="449"/>
    </location>
</feature>
<dbReference type="OrthoDB" id="9781411at2"/>
<dbReference type="EMBL" id="CP023344">
    <property type="protein sequence ID" value="ATC65115.1"/>
    <property type="molecule type" value="Genomic_DNA"/>
</dbReference>
<feature type="transmembrane region" description="Helical" evidence="8">
    <location>
        <begin position="12"/>
        <end position="39"/>
    </location>
</feature>
<keyword evidence="4" id="KW-0633">Potassium transport</keyword>
<keyword evidence="3" id="KW-0813">Transport</keyword>
<proteinExistence type="inferred from homology"/>
<keyword evidence="7 8" id="KW-0472">Membrane</keyword>
<gene>
    <name evidence="10" type="ORF">CMV30_14775</name>
</gene>
<feature type="transmembrane region" description="Helical" evidence="8">
    <location>
        <begin position="540"/>
        <end position="558"/>
    </location>
</feature>
<dbReference type="InterPro" id="IPR006153">
    <property type="entry name" value="Cation/H_exchanger_TM"/>
</dbReference>
<keyword evidence="11" id="KW-1185">Reference proteome</keyword>
<comment type="similarity">
    <text evidence="2">Belongs to the monovalent cation:proton antiporter 2 (CPA2) transporter (TC 2.A.37) family.</text>
</comment>
<feature type="transmembrane region" description="Helical" evidence="8">
    <location>
        <begin position="59"/>
        <end position="76"/>
    </location>
</feature>
<dbReference type="GO" id="GO:0006813">
    <property type="term" value="P:potassium ion transport"/>
    <property type="evidence" value="ECO:0007669"/>
    <property type="project" value="UniProtKB-KW"/>
</dbReference>
<keyword evidence="5 8" id="KW-0812">Transmembrane</keyword>
<feature type="transmembrane region" description="Helical" evidence="8">
    <location>
        <begin position="190"/>
        <end position="211"/>
    </location>
</feature>
<feature type="domain" description="RCK C-terminal" evidence="9">
    <location>
        <begin position="590"/>
        <end position="674"/>
    </location>
</feature>
<dbReference type="GO" id="GO:0015297">
    <property type="term" value="F:antiporter activity"/>
    <property type="evidence" value="ECO:0007669"/>
    <property type="project" value="InterPro"/>
</dbReference>
<accession>A0A290Q8T0</accession>
<feature type="transmembrane region" description="Helical" evidence="8">
    <location>
        <begin position="516"/>
        <end position="534"/>
    </location>
</feature>
<evidence type="ECO:0000256" key="5">
    <source>
        <dbReference type="ARBA" id="ARBA00022692"/>
    </source>
</evidence>
<dbReference type="Pfam" id="PF02080">
    <property type="entry name" value="TrkA_C"/>
    <property type="match status" value="2"/>
</dbReference>
<keyword evidence="6 8" id="KW-1133">Transmembrane helix</keyword>
<keyword evidence="4" id="KW-0630">Potassium</keyword>
<feature type="transmembrane region" description="Helical" evidence="8">
    <location>
        <begin position="296"/>
        <end position="322"/>
    </location>
</feature>
<evidence type="ECO:0000256" key="7">
    <source>
        <dbReference type="ARBA" id="ARBA00023136"/>
    </source>
</evidence>